<evidence type="ECO:0000256" key="1">
    <source>
        <dbReference type="SAM" id="MobiDB-lite"/>
    </source>
</evidence>
<keyword evidence="3" id="KW-1185">Reference proteome</keyword>
<feature type="compositionally biased region" description="Basic and acidic residues" evidence="1">
    <location>
        <begin position="35"/>
        <end position="49"/>
    </location>
</feature>
<name>A0A1L9MW68_ASPTC</name>
<dbReference type="VEuPathDB" id="FungiDB:ASPTUDRAFT_58566"/>
<feature type="region of interest" description="Disordered" evidence="1">
    <location>
        <begin position="97"/>
        <end position="121"/>
    </location>
</feature>
<reference evidence="3" key="1">
    <citation type="journal article" date="2017" name="Genome Biol.">
        <title>Comparative genomics reveals high biological diversity and specific adaptations in the industrially and medically important fungal genus Aspergillus.</title>
        <authorList>
            <person name="de Vries R.P."/>
            <person name="Riley R."/>
            <person name="Wiebenga A."/>
            <person name="Aguilar-Osorio G."/>
            <person name="Amillis S."/>
            <person name="Uchima C.A."/>
            <person name="Anderluh G."/>
            <person name="Asadollahi M."/>
            <person name="Askin M."/>
            <person name="Barry K."/>
            <person name="Battaglia E."/>
            <person name="Bayram O."/>
            <person name="Benocci T."/>
            <person name="Braus-Stromeyer S.A."/>
            <person name="Caldana C."/>
            <person name="Canovas D."/>
            <person name="Cerqueira G.C."/>
            <person name="Chen F."/>
            <person name="Chen W."/>
            <person name="Choi C."/>
            <person name="Clum A."/>
            <person name="Dos Santos R.A."/>
            <person name="Damasio A.R."/>
            <person name="Diallinas G."/>
            <person name="Emri T."/>
            <person name="Fekete E."/>
            <person name="Flipphi M."/>
            <person name="Freyberg S."/>
            <person name="Gallo A."/>
            <person name="Gournas C."/>
            <person name="Habgood R."/>
            <person name="Hainaut M."/>
            <person name="Harispe M.L."/>
            <person name="Henrissat B."/>
            <person name="Hilden K.S."/>
            <person name="Hope R."/>
            <person name="Hossain A."/>
            <person name="Karabika E."/>
            <person name="Karaffa L."/>
            <person name="Karanyi Z."/>
            <person name="Krasevec N."/>
            <person name="Kuo A."/>
            <person name="Kusch H."/>
            <person name="LaButti K."/>
            <person name="Lagendijk E.L."/>
            <person name="Lapidus A."/>
            <person name="Levasseur A."/>
            <person name="Lindquist E."/>
            <person name="Lipzen A."/>
            <person name="Logrieco A.F."/>
            <person name="MacCabe A."/>
            <person name="Maekelae M.R."/>
            <person name="Malavazi I."/>
            <person name="Melin P."/>
            <person name="Meyer V."/>
            <person name="Mielnichuk N."/>
            <person name="Miskei M."/>
            <person name="Molnar A.P."/>
            <person name="Mule G."/>
            <person name="Ngan C.Y."/>
            <person name="Orejas M."/>
            <person name="Orosz E."/>
            <person name="Ouedraogo J.P."/>
            <person name="Overkamp K.M."/>
            <person name="Park H.-S."/>
            <person name="Perrone G."/>
            <person name="Piumi F."/>
            <person name="Punt P.J."/>
            <person name="Ram A.F."/>
            <person name="Ramon A."/>
            <person name="Rauscher S."/>
            <person name="Record E."/>
            <person name="Riano-Pachon D.M."/>
            <person name="Robert V."/>
            <person name="Roehrig J."/>
            <person name="Ruller R."/>
            <person name="Salamov A."/>
            <person name="Salih N.S."/>
            <person name="Samson R.A."/>
            <person name="Sandor E."/>
            <person name="Sanguinetti M."/>
            <person name="Schuetze T."/>
            <person name="Sepcic K."/>
            <person name="Shelest E."/>
            <person name="Sherlock G."/>
            <person name="Sophianopoulou V."/>
            <person name="Squina F.M."/>
            <person name="Sun H."/>
            <person name="Susca A."/>
            <person name="Todd R.B."/>
            <person name="Tsang A."/>
            <person name="Unkles S.E."/>
            <person name="van de Wiele N."/>
            <person name="van Rossen-Uffink D."/>
            <person name="Oliveira J.V."/>
            <person name="Vesth T.C."/>
            <person name="Visser J."/>
            <person name="Yu J.-H."/>
            <person name="Zhou M."/>
            <person name="Andersen M.R."/>
            <person name="Archer D.B."/>
            <person name="Baker S.E."/>
            <person name="Benoit I."/>
            <person name="Brakhage A.A."/>
            <person name="Braus G.H."/>
            <person name="Fischer R."/>
            <person name="Frisvad J.C."/>
            <person name="Goldman G.H."/>
            <person name="Houbraken J."/>
            <person name="Oakley B."/>
            <person name="Pocsi I."/>
            <person name="Scazzocchio C."/>
            <person name="Seiboth B."/>
            <person name="vanKuyk P.A."/>
            <person name="Wortman J."/>
            <person name="Dyer P.S."/>
            <person name="Grigoriev I.V."/>
        </authorList>
    </citation>
    <scope>NUCLEOTIDE SEQUENCE [LARGE SCALE GENOMIC DNA]</scope>
    <source>
        <strain evidence="3">CBS 134.48</strain>
    </source>
</reference>
<accession>A0A1L9MW68</accession>
<dbReference type="Proteomes" id="UP000184304">
    <property type="component" value="Unassembled WGS sequence"/>
</dbReference>
<evidence type="ECO:0000313" key="2">
    <source>
        <dbReference type="EMBL" id="OJI81271.1"/>
    </source>
</evidence>
<gene>
    <name evidence="2" type="ORF">ASPTUDRAFT_58566</name>
</gene>
<protein>
    <submittedName>
        <fullName evidence="2">Uncharacterized protein</fullName>
    </submittedName>
</protein>
<dbReference type="AlphaFoldDB" id="A0A1L9MW68"/>
<proteinExistence type="predicted"/>
<feature type="region of interest" description="Disordered" evidence="1">
    <location>
        <begin position="1"/>
        <end position="75"/>
    </location>
</feature>
<evidence type="ECO:0000313" key="3">
    <source>
        <dbReference type="Proteomes" id="UP000184304"/>
    </source>
</evidence>
<sequence length="190" mass="20451">MSPWVASSGGVMLAQDGHEGSCEQLEIGTSTQERLAARESLEGHREKFPRSISLPASSKANLRPDRHEQRTTAGHGFPLEGPLFVECSAFSFRQSGDGANGGAAGGKKLPLDHPPKTGDGKRMTVRMTVSLSLPLLLITGPAWAVLEATFNSVEHSTGWSRVVRRSSRIQCQSSPVLVLHIIRHPAGYSM</sequence>
<dbReference type="EMBL" id="KV878206">
    <property type="protein sequence ID" value="OJI81271.1"/>
    <property type="molecule type" value="Genomic_DNA"/>
</dbReference>
<feature type="compositionally biased region" description="Basic and acidic residues" evidence="1">
    <location>
        <begin position="109"/>
        <end position="121"/>
    </location>
</feature>
<organism evidence="2 3">
    <name type="scientific">Aspergillus tubingensis (strain CBS 134.48)</name>
    <dbReference type="NCBI Taxonomy" id="767770"/>
    <lineage>
        <taxon>Eukaryota</taxon>
        <taxon>Fungi</taxon>
        <taxon>Dikarya</taxon>
        <taxon>Ascomycota</taxon>
        <taxon>Pezizomycotina</taxon>
        <taxon>Eurotiomycetes</taxon>
        <taxon>Eurotiomycetidae</taxon>
        <taxon>Eurotiales</taxon>
        <taxon>Aspergillaceae</taxon>
        <taxon>Aspergillus</taxon>
        <taxon>Aspergillus subgen. Circumdati</taxon>
    </lineage>
</organism>